<accession>W7IVL7</accession>
<dbReference type="EMBL" id="AYXG01000144">
    <property type="protein sequence ID" value="EWC60802.1"/>
    <property type="molecule type" value="Genomic_DNA"/>
</dbReference>
<name>W7IVL7_9PSEU</name>
<dbReference type="PATRIC" id="fig|909613.9.peg.3902"/>
<organism evidence="2 3">
    <name type="scientific">Actinokineospora spheciospongiae</name>
    <dbReference type="NCBI Taxonomy" id="909613"/>
    <lineage>
        <taxon>Bacteria</taxon>
        <taxon>Bacillati</taxon>
        <taxon>Actinomycetota</taxon>
        <taxon>Actinomycetes</taxon>
        <taxon>Pseudonocardiales</taxon>
        <taxon>Pseudonocardiaceae</taxon>
        <taxon>Actinokineospora</taxon>
    </lineage>
</organism>
<proteinExistence type="predicted"/>
<evidence type="ECO:0000313" key="3">
    <source>
        <dbReference type="Proteomes" id="UP000019277"/>
    </source>
</evidence>
<reference evidence="2 3" key="1">
    <citation type="journal article" date="2014" name="Genome Announc.">
        <title>Draft Genome Sequence of the Antitrypanosomally Active Sponge-Associated Bacterium Actinokineospora sp. Strain EG49.</title>
        <authorList>
            <person name="Harjes J."/>
            <person name="Ryu T."/>
            <person name="Abdelmohsen U.R."/>
            <person name="Moitinho-Silva L."/>
            <person name="Horn H."/>
            <person name="Ravasi T."/>
            <person name="Hentschel U."/>
        </authorList>
    </citation>
    <scope>NUCLEOTIDE SEQUENCE [LARGE SCALE GENOMIC DNA]</scope>
    <source>
        <strain evidence="2 3">EG49</strain>
    </source>
</reference>
<sequence length="88" mass="9432">MPVLTRASADVDHGPRTGRLHLFDPTTGAAEDLGPVEAEAHSPAWWQADDGWHLGHIALTPTAPRRCRGPPAASTPSPPPPRAPRSRY</sequence>
<comment type="caution">
    <text evidence="2">The sequence shown here is derived from an EMBL/GenBank/DDBJ whole genome shotgun (WGS) entry which is preliminary data.</text>
</comment>
<gene>
    <name evidence="2" type="ORF">UO65_3901</name>
</gene>
<feature type="region of interest" description="Disordered" evidence="1">
    <location>
        <begin position="61"/>
        <end position="88"/>
    </location>
</feature>
<dbReference type="RefSeq" id="WP_035284551.1">
    <property type="nucleotide sequence ID" value="NZ_AYXG01000144.1"/>
</dbReference>
<evidence type="ECO:0000313" key="2">
    <source>
        <dbReference type="EMBL" id="EWC60802.1"/>
    </source>
</evidence>
<evidence type="ECO:0000256" key="1">
    <source>
        <dbReference type="SAM" id="MobiDB-lite"/>
    </source>
</evidence>
<dbReference type="STRING" id="909613.UO65_3901"/>
<dbReference type="Proteomes" id="UP000019277">
    <property type="component" value="Unassembled WGS sequence"/>
</dbReference>
<keyword evidence="3" id="KW-1185">Reference proteome</keyword>
<protein>
    <submittedName>
        <fullName evidence="2">Uncharacterized protein</fullName>
    </submittedName>
</protein>
<dbReference type="AlphaFoldDB" id="W7IVL7"/>
<feature type="region of interest" description="Disordered" evidence="1">
    <location>
        <begin position="1"/>
        <end position="24"/>
    </location>
</feature>
<feature type="compositionally biased region" description="Pro residues" evidence="1">
    <location>
        <begin position="76"/>
        <end position="88"/>
    </location>
</feature>